<dbReference type="EMBL" id="JAKWBL010000001">
    <property type="protein sequence ID" value="MCH5597792.1"/>
    <property type="molecule type" value="Genomic_DNA"/>
</dbReference>
<comment type="caution">
    <text evidence="1">The sequence shown here is derived from an EMBL/GenBank/DDBJ whole genome shotgun (WGS) entry which is preliminary data.</text>
</comment>
<proteinExistence type="predicted"/>
<dbReference type="SUPFAM" id="SSF75005">
    <property type="entry name" value="Arabinanase/levansucrase/invertase"/>
    <property type="match status" value="1"/>
</dbReference>
<dbReference type="Proteomes" id="UP001202248">
    <property type="component" value="Unassembled WGS sequence"/>
</dbReference>
<name>A0ABS9SHF5_9BACT</name>
<organism evidence="1 2">
    <name type="scientific">Niabella ginsengisoli</name>
    <dbReference type="NCBI Taxonomy" id="522298"/>
    <lineage>
        <taxon>Bacteria</taxon>
        <taxon>Pseudomonadati</taxon>
        <taxon>Bacteroidota</taxon>
        <taxon>Chitinophagia</taxon>
        <taxon>Chitinophagales</taxon>
        <taxon>Chitinophagaceae</taxon>
        <taxon>Niabella</taxon>
    </lineage>
</organism>
<accession>A0ABS9SHF5</accession>
<evidence type="ECO:0000313" key="1">
    <source>
        <dbReference type="EMBL" id="MCH5597792.1"/>
    </source>
</evidence>
<dbReference type="InterPro" id="IPR023296">
    <property type="entry name" value="Glyco_hydro_beta-prop_sf"/>
</dbReference>
<sequence>MMMLKSSTSLFGLQPFGRFERGIEPDSNNHRLYSTTTKDFKSFTPAKLYLDPKFSVIDAQIVKRKAGDYVLILKDNTRPERNVKVAFGTSAMGPWKNISKPFTENFTEGPNTVKVKDSWLIYFDAYRKKTYEAVATKDFVHFENINDKIHIPEGHKHGTIVPVKKAFVKKLLKQLDKK</sequence>
<protein>
    <submittedName>
        <fullName evidence="1">Uncharacterized protein</fullName>
    </submittedName>
</protein>
<gene>
    <name evidence="1" type="ORF">MKP09_07685</name>
</gene>
<evidence type="ECO:0000313" key="2">
    <source>
        <dbReference type="Proteomes" id="UP001202248"/>
    </source>
</evidence>
<dbReference type="RefSeq" id="WP_240827154.1">
    <property type="nucleotide sequence ID" value="NZ_JAKWBL010000001.1"/>
</dbReference>
<dbReference type="Gene3D" id="2.115.10.20">
    <property type="entry name" value="Glycosyl hydrolase domain, family 43"/>
    <property type="match status" value="1"/>
</dbReference>
<keyword evidence="2" id="KW-1185">Reference proteome</keyword>
<reference evidence="1 2" key="1">
    <citation type="submission" date="2022-02" db="EMBL/GenBank/DDBJ databases">
        <authorList>
            <person name="Min J."/>
        </authorList>
    </citation>
    <scope>NUCLEOTIDE SEQUENCE [LARGE SCALE GENOMIC DNA]</scope>
    <source>
        <strain evidence="1 2">GR10-1</strain>
    </source>
</reference>